<evidence type="ECO:0000259" key="1">
    <source>
        <dbReference type="Pfam" id="PF05957"/>
    </source>
</evidence>
<feature type="non-terminal residue" evidence="2">
    <location>
        <position position="55"/>
    </location>
</feature>
<dbReference type="EMBL" id="JAAYYV010000383">
    <property type="protein sequence ID" value="NLF55437.1"/>
    <property type="molecule type" value="Genomic_DNA"/>
</dbReference>
<organism evidence="2 3">
    <name type="scientific">Thauera phenolivorans</name>
    <dbReference type="NCBI Taxonomy" id="1792543"/>
    <lineage>
        <taxon>Bacteria</taxon>
        <taxon>Pseudomonadati</taxon>
        <taxon>Pseudomonadota</taxon>
        <taxon>Betaproteobacteria</taxon>
        <taxon>Rhodocyclales</taxon>
        <taxon>Zoogloeaceae</taxon>
        <taxon>Thauera</taxon>
    </lineage>
</organism>
<gene>
    <name evidence="2" type="ORF">GX576_13760</name>
</gene>
<name>A0A7X7R935_9RHOO</name>
<dbReference type="Pfam" id="PF05957">
    <property type="entry name" value="DUF883"/>
    <property type="match status" value="1"/>
</dbReference>
<comment type="caution">
    <text evidence="2">The sequence shown here is derived from an EMBL/GenBank/DDBJ whole genome shotgun (WGS) entry which is preliminary data.</text>
</comment>
<proteinExistence type="predicted"/>
<accession>A0A7X7R935</accession>
<dbReference type="Proteomes" id="UP000536534">
    <property type="component" value="Unassembled WGS sequence"/>
</dbReference>
<evidence type="ECO:0000313" key="3">
    <source>
        <dbReference type="Proteomes" id="UP000536534"/>
    </source>
</evidence>
<reference evidence="2 3" key="1">
    <citation type="journal article" date="2020" name="Biotechnol. Biofuels">
        <title>New insights from the biogas microbiome by comprehensive genome-resolved metagenomics of nearly 1600 species originating from multiple anaerobic digesters.</title>
        <authorList>
            <person name="Campanaro S."/>
            <person name="Treu L."/>
            <person name="Rodriguez-R L.M."/>
            <person name="Kovalovszki A."/>
            <person name="Ziels R.M."/>
            <person name="Maus I."/>
            <person name="Zhu X."/>
            <person name="Kougias P.G."/>
            <person name="Basile A."/>
            <person name="Luo G."/>
            <person name="Schluter A."/>
            <person name="Konstantinidis K.T."/>
            <person name="Angelidaki I."/>
        </authorList>
    </citation>
    <scope>NUCLEOTIDE SEQUENCE [LARGE SCALE GENOMIC DNA]</scope>
    <source>
        <strain evidence="2">AS06rmzACSIP_256</strain>
    </source>
</reference>
<dbReference type="InterPro" id="IPR043604">
    <property type="entry name" value="DUF883_N"/>
</dbReference>
<evidence type="ECO:0000313" key="2">
    <source>
        <dbReference type="EMBL" id="NLF55437.1"/>
    </source>
</evidence>
<feature type="domain" description="DUF883" evidence="1">
    <location>
        <begin position="10"/>
        <end position="55"/>
    </location>
</feature>
<sequence length="55" mass="6110">MSTMTQPPKDKLLGDLKSLITDAEELLKLTADQKGEQLGDLRARIGQRMAVAKER</sequence>
<dbReference type="AlphaFoldDB" id="A0A7X7R935"/>
<protein>
    <submittedName>
        <fullName evidence="2">DUF883 domain-containing protein</fullName>
    </submittedName>
</protein>